<evidence type="ECO:0000313" key="1">
    <source>
        <dbReference type="EMBL" id="MFC3209298.1"/>
    </source>
</evidence>
<dbReference type="RefSeq" id="WP_378225552.1">
    <property type="nucleotide sequence ID" value="NZ_JBHRTK010000034.1"/>
</dbReference>
<dbReference type="SUPFAM" id="SSF63829">
    <property type="entry name" value="Calcium-dependent phosphotriesterase"/>
    <property type="match status" value="1"/>
</dbReference>
<dbReference type="Gene3D" id="2.120.10.30">
    <property type="entry name" value="TolB, C-terminal domain"/>
    <property type="match status" value="1"/>
</dbReference>
<comment type="caution">
    <text evidence="1">The sequence shown here is derived from an EMBL/GenBank/DDBJ whole genome shotgun (WGS) entry which is preliminary data.</text>
</comment>
<proteinExistence type="predicted"/>
<evidence type="ECO:0000313" key="2">
    <source>
        <dbReference type="Proteomes" id="UP001595583"/>
    </source>
</evidence>
<sequence>MILDPVLDLFRGKAVTIPPFDGAFRPNTRLDDADAAATLAEADNLARLPDGLVASSGNALYRIEAGKEPVPFRSFGAPVAAVDVSPSGELAVATETGALHVGDREEKPHAGIGCVTALAYGPDGALWLANGSAAHARSQWSQDLMLHGSSGSVWKRPAGATAFERVADGLAFPYGLLPVDGGVVVSESWRHRLLRIGTGAPAELLAKLPGYPARLSPAPGGGAWLCLFAPRNRLIEFVLQEEHYRLDMLATVPPSYWIAPAFSSGRSFLEPLQCGGIRTMGVHKPWSPSRSYGLAVRLDEKMRPLFSLHSRANGTRHGVCSVVEEAGRLWVASRGGDCVLDIDLADLAREAR</sequence>
<protein>
    <recommendedName>
        <fullName evidence="3">Strictosidine synthase</fullName>
    </recommendedName>
</protein>
<reference evidence="2" key="1">
    <citation type="journal article" date="2019" name="Int. J. Syst. Evol. Microbiol.">
        <title>The Global Catalogue of Microorganisms (GCM) 10K type strain sequencing project: providing services to taxonomists for standard genome sequencing and annotation.</title>
        <authorList>
            <consortium name="The Broad Institute Genomics Platform"/>
            <consortium name="The Broad Institute Genome Sequencing Center for Infectious Disease"/>
            <person name="Wu L."/>
            <person name="Ma J."/>
        </authorList>
    </citation>
    <scope>NUCLEOTIDE SEQUENCE [LARGE SCALE GENOMIC DNA]</scope>
    <source>
        <strain evidence="2">KCTC 52165</strain>
    </source>
</reference>
<dbReference type="Proteomes" id="UP001595583">
    <property type="component" value="Unassembled WGS sequence"/>
</dbReference>
<keyword evidence="2" id="KW-1185">Reference proteome</keyword>
<evidence type="ECO:0008006" key="3">
    <source>
        <dbReference type="Google" id="ProtNLM"/>
    </source>
</evidence>
<name>A0ABV7KG23_9HYPH</name>
<dbReference type="InterPro" id="IPR011042">
    <property type="entry name" value="6-blade_b-propeller_TolB-like"/>
</dbReference>
<organism evidence="1 2">
    <name type="scientific">Aquamicrobium soli</name>
    <dbReference type="NCBI Taxonomy" id="1811518"/>
    <lineage>
        <taxon>Bacteria</taxon>
        <taxon>Pseudomonadati</taxon>
        <taxon>Pseudomonadota</taxon>
        <taxon>Alphaproteobacteria</taxon>
        <taxon>Hyphomicrobiales</taxon>
        <taxon>Phyllobacteriaceae</taxon>
        <taxon>Aquamicrobium</taxon>
    </lineage>
</organism>
<dbReference type="EMBL" id="JBHRTK010000034">
    <property type="protein sequence ID" value="MFC3209298.1"/>
    <property type="molecule type" value="Genomic_DNA"/>
</dbReference>
<accession>A0ABV7KG23</accession>
<gene>
    <name evidence="1" type="ORF">ACFOHJ_24040</name>
</gene>